<dbReference type="InterPro" id="IPR002586">
    <property type="entry name" value="CobQ/CobB/MinD/ParA_Nub-bd_dom"/>
</dbReference>
<keyword evidence="4" id="KW-1185">Reference proteome</keyword>
<dbReference type="Pfam" id="PF01656">
    <property type="entry name" value="CbiA"/>
    <property type="match status" value="1"/>
</dbReference>
<dbReference type="GO" id="GO:0016887">
    <property type="term" value="F:ATP hydrolysis activity"/>
    <property type="evidence" value="ECO:0007669"/>
    <property type="project" value="TreeGrafter"/>
</dbReference>
<feature type="compositionally biased region" description="Basic and acidic residues" evidence="1">
    <location>
        <begin position="20"/>
        <end position="37"/>
    </location>
</feature>
<evidence type="ECO:0000313" key="3">
    <source>
        <dbReference type="EMBL" id="MVU79591.1"/>
    </source>
</evidence>
<evidence type="ECO:0000313" key="4">
    <source>
        <dbReference type="Proteomes" id="UP000466794"/>
    </source>
</evidence>
<dbReference type="InterPro" id="IPR027417">
    <property type="entry name" value="P-loop_NTPase"/>
</dbReference>
<feature type="compositionally biased region" description="Low complexity" evidence="1">
    <location>
        <begin position="556"/>
        <end position="577"/>
    </location>
</feature>
<dbReference type="EMBL" id="WRPP01000004">
    <property type="protein sequence ID" value="MVU79591.1"/>
    <property type="molecule type" value="Genomic_DNA"/>
</dbReference>
<dbReference type="PANTHER" id="PTHR43384:SF14">
    <property type="entry name" value="ESX-1 SECRETION-ASSOCIATED PROTEIN ESPI"/>
    <property type="match status" value="1"/>
</dbReference>
<name>A0A7K1UZ91_9NOCA</name>
<feature type="compositionally biased region" description="Gly residues" evidence="1">
    <location>
        <begin position="89"/>
        <end position="100"/>
    </location>
</feature>
<dbReference type="GO" id="GO:0051782">
    <property type="term" value="P:negative regulation of cell division"/>
    <property type="evidence" value="ECO:0007669"/>
    <property type="project" value="TreeGrafter"/>
</dbReference>
<proteinExistence type="predicted"/>
<dbReference type="PANTHER" id="PTHR43384">
    <property type="entry name" value="SEPTUM SITE-DETERMINING PROTEIN MIND HOMOLOG, CHLOROPLASTIC-RELATED"/>
    <property type="match status" value="1"/>
</dbReference>
<dbReference type="RefSeq" id="WP_328602082.1">
    <property type="nucleotide sequence ID" value="NZ_WRPP01000004.1"/>
</dbReference>
<feature type="compositionally biased region" description="Low complexity" evidence="1">
    <location>
        <begin position="213"/>
        <end position="230"/>
    </location>
</feature>
<feature type="compositionally biased region" description="Polar residues" evidence="1">
    <location>
        <begin position="1"/>
        <end position="11"/>
    </location>
</feature>
<feature type="compositionally biased region" description="Low complexity" evidence="1">
    <location>
        <begin position="584"/>
        <end position="593"/>
    </location>
</feature>
<dbReference type="SUPFAM" id="SSF52540">
    <property type="entry name" value="P-loop containing nucleoside triphosphate hydrolases"/>
    <property type="match status" value="1"/>
</dbReference>
<feature type="compositionally biased region" description="Pro residues" evidence="1">
    <location>
        <begin position="197"/>
        <end position="212"/>
    </location>
</feature>
<evidence type="ECO:0000259" key="2">
    <source>
        <dbReference type="Pfam" id="PF01656"/>
    </source>
</evidence>
<feature type="compositionally biased region" description="Pro residues" evidence="1">
    <location>
        <begin position="101"/>
        <end position="127"/>
    </location>
</feature>
<dbReference type="GO" id="GO:0005524">
    <property type="term" value="F:ATP binding"/>
    <property type="evidence" value="ECO:0007669"/>
    <property type="project" value="TreeGrafter"/>
</dbReference>
<sequence>MTTKDQNSTSKPAEAEDVDDAVKASEPDESAEVKESGTDSEEQAAGFFPPVPDSIDHTVHLAGGPGQFPGPYGPGAPDGGNPFAPGGPGPYGAPGFAPGGGFPPPDAGQFAPPPNPGAHNGFPPPAPLGEVVDHTPYGEIRQEIGSDGMVRRVFPEQPGPSGDGENPGEPGHFGGPGQPGQFAPSNDQPGGPIYSWSPPPAAPPQHTQPPQPQVGFQPGWNPQQQQGFPQQPQPPQGGFGQQYGQQPMPPGHSVNDLNLLKRAKRAPRSGWRRAVHKASGGAINPGESAADVVYRQLVDRVNQPVRGDYRIAILSLKGGVGKTTTTVGLGSTFASLRGDRVIAIDANPDLGTLAHRVPRQTRSTVRNLLEDGHISRYSDVRAHTSQAPSRLEVLASEQDPAVSEAFSEADYRKAIGILQQFYNIILTDCGTGLMHSAMSGVLDMASSLVLVTSPAIDGARSASATLDWLDHHGYHKLVERTVVVVNASRKGSSTVDLDQLRKLFLDRTRAVQVVPFDDHLAEGAEIDLELVGKPTRRALLELAAMVADDFGYHAAQQGFPPQGGFQQQPPQGGFQPPQGGGYPPQGDGFHPQG</sequence>
<accession>A0A7K1UZ91</accession>
<reference evidence="3 4" key="1">
    <citation type="submission" date="2019-12" db="EMBL/GenBank/DDBJ databases">
        <title>Nocardia sp. nov. ET3-3 isolated from soil.</title>
        <authorList>
            <person name="Kanchanasin P."/>
            <person name="Tanasupawat S."/>
            <person name="Yuki M."/>
            <person name="Kudo T."/>
        </authorList>
    </citation>
    <scope>NUCLEOTIDE SEQUENCE [LARGE SCALE GENOMIC DNA]</scope>
    <source>
        <strain evidence="3 4">ET3-3</strain>
    </source>
</reference>
<dbReference type="GO" id="GO:0009898">
    <property type="term" value="C:cytoplasmic side of plasma membrane"/>
    <property type="evidence" value="ECO:0007669"/>
    <property type="project" value="TreeGrafter"/>
</dbReference>
<evidence type="ECO:0000256" key="1">
    <source>
        <dbReference type="SAM" id="MobiDB-lite"/>
    </source>
</evidence>
<dbReference type="Gene3D" id="3.40.50.300">
    <property type="entry name" value="P-loop containing nucleotide triphosphate hydrolases"/>
    <property type="match status" value="1"/>
</dbReference>
<feature type="region of interest" description="Disordered" evidence="1">
    <location>
        <begin position="1"/>
        <end position="255"/>
    </location>
</feature>
<protein>
    <submittedName>
        <fullName evidence="3">AAA family ATPase</fullName>
    </submittedName>
</protein>
<feature type="region of interest" description="Disordered" evidence="1">
    <location>
        <begin position="556"/>
        <end position="593"/>
    </location>
</feature>
<dbReference type="InterPro" id="IPR050625">
    <property type="entry name" value="ParA/MinD_ATPase"/>
</dbReference>
<feature type="compositionally biased region" description="Basic and acidic residues" evidence="1">
    <location>
        <begin position="140"/>
        <end position="154"/>
    </location>
</feature>
<dbReference type="AlphaFoldDB" id="A0A7K1UZ91"/>
<dbReference type="Proteomes" id="UP000466794">
    <property type="component" value="Unassembled WGS sequence"/>
</dbReference>
<comment type="caution">
    <text evidence="3">The sequence shown here is derived from an EMBL/GenBank/DDBJ whole genome shotgun (WGS) entry which is preliminary data.</text>
</comment>
<organism evidence="3 4">
    <name type="scientific">Nocardia terrae</name>
    <dbReference type="NCBI Taxonomy" id="2675851"/>
    <lineage>
        <taxon>Bacteria</taxon>
        <taxon>Bacillati</taxon>
        <taxon>Actinomycetota</taxon>
        <taxon>Actinomycetes</taxon>
        <taxon>Mycobacteriales</taxon>
        <taxon>Nocardiaceae</taxon>
        <taxon>Nocardia</taxon>
    </lineage>
</organism>
<dbReference type="GO" id="GO:0005829">
    <property type="term" value="C:cytosol"/>
    <property type="evidence" value="ECO:0007669"/>
    <property type="project" value="TreeGrafter"/>
</dbReference>
<feature type="domain" description="CobQ/CobB/MinD/ParA nucleotide binding" evidence="2">
    <location>
        <begin position="311"/>
        <end position="523"/>
    </location>
</feature>
<gene>
    <name evidence="3" type="ORF">GPX89_20375</name>
</gene>